<reference evidence="1 2" key="1">
    <citation type="submission" date="2014-04" db="EMBL/GenBank/DDBJ databases">
        <authorList>
            <consortium name="DOE Joint Genome Institute"/>
            <person name="Kuo A."/>
            <person name="Girlanda M."/>
            <person name="Perotto S."/>
            <person name="Kohler A."/>
            <person name="Nagy L.G."/>
            <person name="Floudas D."/>
            <person name="Copeland A."/>
            <person name="Barry K.W."/>
            <person name="Cichocki N."/>
            <person name="Veneault-Fourrey C."/>
            <person name="LaButti K."/>
            <person name="Lindquist E.A."/>
            <person name="Lipzen A."/>
            <person name="Lundell T."/>
            <person name="Morin E."/>
            <person name="Murat C."/>
            <person name="Sun H."/>
            <person name="Tunlid A."/>
            <person name="Henrissat B."/>
            <person name="Grigoriev I.V."/>
            <person name="Hibbett D.S."/>
            <person name="Martin F."/>
            <person name="Nordberg H.P."/>
            <person name="Cantor M.N."/>
            <person name="Hua S.X."/>
        </authorList>
    </citation>
    <scope>NUCLEOTIDE SEQUENCE [LARGE SCALE GENOMIC DNA]</scope>
    <source>
        <strain evidence="1 2">MUT 4182</strain>
    </source>
</reference>
<evidence type="ECO:0000313" key="1">
    <source>
        <dbReference type="EMBL" id="KIO18226.1"/>
    </source>
</evidence>
<proteinExistence type="predicted"/>
<gene>
    <name evidence="1" type="ORF">M407DRAFT_246534</name>
</gene>
<dbReference type="AlphaFoldDB" id="A0A0C3Q4J5"/>
<name>A0A0C3Q4J5_9AGAM</name>
<reference evidence="2" key="2">
    <citation type="submission" date="2015-01" db="EMBL/GenBank/DDBJ databases">
        <title>Evolutionary Origins and Diversification of the Mycorrhizal Mutualists.</title>
        <authorList>
            <consortium name="DOE Joint Genome Institute"/>
            <consortium name="Mycorrhizal Genomics Consortium"/>
            <person name="Kohler A."/>
            <person name="Kuo A."/>
            <person name="Nagy L.G."/>
            <person name="Floudas D."/>
            <person name="Copeland A."/>
            <person name="Barry K.W."/>
            <person name="Cichocki N."/>
            <person name="Veneault-Fourrey C."/>
            <person name="LaButti K."/>
            <person name="Lindquist E.A."/>
            <person name="Lipzen A."/>
            <person name="Lundell T."/>
            <person name="Morin E."/>
            <person name="Murat C."/>
            <person name="Riley R."/>
            <person name="Ohm R."/>
            <person name="Sun H."/>
            <person name="Tunlid A."/>
            <person name="Henrissat B."/>
            <person name="Grigoriev I.V."/>
            <person name="Hibbett D.S."/>
            <person name="Martin F."/>
        </authorList>
    </citation>
    <scope>NUCLEOTIDE SEQUENCE [LARGE SCALE GENOMIC DNA]</scope>
    <source>
        <strain evidence="2">MUT 4182</strain>
    </source>
</reference>
<protein>
    <submittedName>
        <fullName evidence="1">Uncharacterized protein</fullName>
    </submittedName>
</protein>
<evidence type="ECO:0000313" key="2">
    <source>
        <dbReference type="Proteomes" id="UP000054248"/>
    </source>
</evidence>
<dbReference type="Proteomes" id="UP000054248">
    <property type="component" value="Unassembled WGS sequence"/>
</dbReference>
<dbReference type="HOGENOM" id="CLU_2238605_0_0_1"/>
<dbReference type="EMBL" id="KN823303">
    <property type="protein sequence ID" value="KIO18226.1"/>
    <property type="molecule type" value="Genomic_DNA"/>
</dbReference>
<accession>A0A0C3Q4J5</accession>
<keyword evidence="2" id="KW-1185">Reference proteome</keyword>
<organism evidence="1 2">
    <name type="scientific">Tulasnella calospora MUT 4182</name>
    <dbReference type="NCBI Taxonomy" id="1051891"/>
    <lineage>
        <taxon>Eukaryota</taxon>
        <taxon>Fungi</taxon>
        <taxon>Dikarya</taxon>
        <taxon>Basidiomycota</taxon>
        <taxon>Agaricomycotina</taxon>
        <taxon>Agaricomycetes</taxon>
        <taxon>Cantharellales</taxon>
        <taxon>Tulasnellaceae</taxon>
        <taxon>Tulasnella</taxon>
    </lineage>
</organism>
<sequence>MSYSANFIPTQQISYRERDTVEAKFVRKCYTGSPPVKTGVGRPLVHMLQLCGNAGRLSPSNQIPIHNPPTTSFKGLITPSFAAPFVSSPLHRMGGINHVRAYPSL</sequence>